<evidence type="ECO:0000313" key="3">
    <source>
        <dbReference type="EMBL" id="MEM5536058.1"/>
    </source>
</evidence>
<feature type="transmembrane region" description="Helical" evidence="1">
    <location>
        <begin position="53"/>
        <end position="72"/>
    </location>
</feature>
<reference evidence="3 4" key="1">
    <citation type="submission" date="2024-03" db="EMBL/GenBank/DDBJ databases">
        <title>Community enrichment and isolation of bacterial strains for fucoidan degradation.</title>
        <authorList>
            <person name="Sichert A."/>
        </authorList>
    </citation>
    <scope>NUCLEOTIDE SEQUENCE [LARGE SCALE GENOMIC DNA]</scope>
    <source>
        <strain evidence="3 4">AS76</strain>
    </source>
</reference>
<evidence type="ECO:0000313" key="4">
    <source>
        <dbReference type="Proteomes" id="UP001449225"/>
    </source>
</evidence>
<feature type="domain" description="HPP transmembrane region" evidence="2">
    <location>
        <begin position="19"/>
        <end position="176"/>
    </location>
</feature>
<evidence type="ECO:0000259" key="2">
    <source>
        <dbReference type="Pfam" id="PF04982"/>
    </source>
</evidence>
<gene>
    <name evidence="3" type="ORF">WNY58_06600</name>
</gene>
<sequence>MFISFCRNTARFIGIETNKTSHFERLISGITAFVALLSVFYFSSVFLSLPDSFLVVSSIGASAVLLFAVPHGAFSQPWPFFAGHMISAFIGIVFYKTFGASFTIGAVAVGTSIIVMHYLRCLHPPGGSTALSCVLGGSSLHAMGYEFLLYPLLLNLLMMLLLAFLINNSFYWRRYPSFLNTSIQNEHHEKHWFELEDLYGVLEKEDVFIDASAEELMHIYNAARASAKTRHKSFISRLPSKVRRSSIRIRRGR</sequence>
<organism evidence="3 4">
    <name type="scientific">Neptuniibacter pectenicola</name>
    <dbReference type="NCBI Taxonomy" id="1806669"/>
    <lineage>
        <taxon>Bacteria</taxon>
        <taxon>Pseudomonadati</taxon>
        <taxon>Pseudomonadota</taxon>
        <taxon>Gammaproteobacteria</taxon>
        <taxon>Oceanospirillales</taxon>
        <taxon>Oceanospirillaceae</taxon>
        <taxon>Neptuniibacter</taxon>
    </lineage>
</organism>
<dbReference type="PANTHER" id="PTHR33741">
    <property type="entry name" value="TRANSMEMBRANE PROTEIN DDB_G0269096-RELATED"/>
    <property type="match status" value="1"/>
</dbReference>
<dbReference type="RefSeq" id="WP_067985478.1">
    <property type="nucleotide sequence ID" value="NZ_JBBMRA010000004.1"/>
</dbReference>
<keyword evidence="4" id="KW-1185">Reference proteome</keyword>
<keyword evidence="1" id="KW-0472">Membrane</keyword>
<accession>A0ABU9TRB6</accession>
<name>A0ABU9TRB6_9GAMM</name>
<dbReference type="PANTHER" id="PTHR33741:SF5">
    <property type="entry name" value="TRANSMEMBRANE PROTEIN DDB_G0269096-RELATED"/>
    <property type="match status" value="1"/>
</dbReference>
<dbReference type="Proteomes" id="UP001449225">
    <property type="component" value="Unassembled WGS sequence"/>
</dbReference>
<proteinExistence type="predicted"/>
<protein>
    <submittedName>
        <fullName evidence="3">HPP family protein</fullName>
    </submittedName>
</protein>
<evidence type="ECO:0000256" key="1">
    <source>
        <dbReference type="SAM" id="Phobius"/>
    </source>
</evidence>
<dbReference type="Pfam" id="PF04982">
    <property type="entry name" value="TM_HPP"/>
    <property type="match status" value="1"/>
</dbReference>
<keyword evidence="1" id="KW-1133">Transmembrane helix</keyword>
<dbReference type="InterPro" id="IPR058581">
    <property type="entry name" value="TM_HPP"/>
</dbReference>
<keyword evidence="1" id="KW-0812">Transmembrane</keyword>
<comment type="caution">
    <text evidence="3">The sequence shown here is derived from an EMBL/GenBank/DDBJ whole genome shotgun (WGS) entry which is preliminary data.</text>
</comment>
<feature type="transmembrane region" description="Helical" evidence="1">
    <location>
        <begin position="26"/>
        <end position="46"/>
    </location>
</feature>
<feature type="transmembrane region" description="Helical" evidence="1">
    <location>
        <begin position="147"/>
        <end position="166"/>
    </location>
</feature>
<dbReference type="EMBL" id="JBBMRA010000004">
    <property type="protein sequence ID" value="MEM5536058.1"/>
    <property type="molecule type" value="Genomic_DNA"/>
</dbReference>
<dbReference type="InterPro" id="IPR007065">
    <property type="entry name" value="HPP"/>
</dbReference>